<evidence type="ECO:0000313" key="1">
    <source>
        <dbReference type="EMBL" id="PZP51057.1"/>
    </source>
</evidence>
<dbReference type="AlphaFoldDB" id="A0A2W5FBN4"/>
<organism evidence="1 2">
    <name type="scientific">Pseudopedobacter saltans</name>
    <dbReference type="NCBI Taxonomy" id="151895"/>
    <lineage>
        <taxon>Bacteria</taxon>
        <taxon>Pseudomonadati</taxon>
        <taxon>Bacteroidota</taxon>
        <taxon>Sphingobacteriia</taxon>
        <taxon>Sphingobacteriales</taxon>
        <taxon>Sphingobacteriaceae</taxon>
        <taxon>Pseudopedobacter</taxon>
    </lineage>
</organism>
<protein>
    <submittedName>
        <fullName evidence="1">Uncharacterized protein</fullName>
    </submittedName>
</protein>
<name>A0A2W5FBN4_9SPHI</name>
<evidence type="ECO:0000313" key="2">
    <source>
        <dbReference type="Proteomes" id="UP000249645"/>
    </source>
</evidence>
<reference evidence="1 2" key="1">
    <citation type="submission" date="2017-11" db="EMBL/GenBank/DDBJ databases">
        <title>Infants hospitalized years apart are colonized by the same room-sourced microbial strains.</title>
        <authorList>
            <person name="Brooks B."/>
            <person name="Olm M.R."/>
            <person name="Firek B.A."/>
            <person name="Baker R."/>
            <person name="Thomas B.C."/>
            <person name="Morowitz M.J."/>
            <person name="Banfield J.F."/>
        </authorList>
    </citation>
    <scope>NUCLEOTIDE SEQUENCE [LARGE SCALE GENOMIC DNA]</scope>
    <source>
        <strain evidence="1">S2_009_000_R2_76</strain>
    </source>
</reference>
<gene>
    <name evidence="1" type="ORF">DI598_04190</name>
</gene>
<proteinExistence type="predicted"/>
<sequence>MNRVVLGKFLLLLVMFFLVFGFSAQAQKKKYKDYLITNKDDTIYGKFKKPLMGQLRFESGDDMYELDASLYKAYYDSNEKKLYERKIINDKPMWLTCIINGKIKLYEQFYNTSQADGRLIMIRLWMAQKEGTPLMEVMSSGFKVVQNPKGQENLEYLIRDNENLFNKLQQTINYNYKTVRTYIEAYNSLAQ</sequence>
<dbReference type="Proteomes" id="UP000249645">
    <property type="component" value="Unassembled WGS sequence"/>
</dbReference>
<comment type="caution">
    <text evidence="1">The sequence shown here is derived from an EMBL/GenBank/DDBJ whole genome shotgun (WGS) entry which is preliminary data.</text>
</comment>
<dbReference type="EMBL" id="QFOI01000044">
    <property type="protein sequence ID" value="PZP51057.1"/>
    <property type="molecule type" value="Genomic_DNA"/>
</dbReference>
<accession>A0A2W5FBN4</accession>